<feature type="signal peptide" evidence="4">
    <location>
        <begin position="1"/>
        <end position="22"/>
    </location>
</feature>
<comment type="caution">
    <text evidence="6">The sequence shown here is derived from an EMBL/GenBank/DDBJ whole genome shotgun (WGS) entry which is preliminary data.</text>
</comment>
<accession>A0ABU7YTM3</accession>
<evidence type="ECO:0000313" key="6">
    <source>
        <dbReference type="EMBL" id="MEG3182412.1"/>
    </source>
</evidence>
<evidence type="ECO:0000313" key="7">
    <source>
        <dbReference type="Proteomes" id="UP001355056"/>
    </source>
</evidence>
<sequence>MKPIRLLPLAATALLLMQSACRVDGEAPAAPPAATASPDAARELVARGEYLVRTTGCNDCHTVGYAEQQGEVDTSQWLTGSPLGYKGPWGTTYAPNLRLKLVDMDEAQWLDYSAALRTRPIMPDFSLRAMSQADRRAIFHFIKSLGPGGAPAPAYLPPGQDPPPPYFELVVPAAASAAIGTP</sequence>
<dbReference type="InterPro" id="IPR036909">
    <property type="entry name" value="Cyt_c-like_dom_sf"/>
</dbReference>
<evidence type="ECO:0000259" key="5">
    <source>
        <dbReference type="Pfam" id="PF00034"/>
    </source>
</evidence>
<gene>
    <name evidence="6" type="ORF">SNE34_00080</name>
</gene>
<organism evidence="6 7">
    <name type="scientific">Novilysobacter erysipheiresistens</name>
    <dbReference type="NCBI Taxonomy" id="1749332"/>
    <lineage>
        <taxon>Bacteria</taxon>
        <taxon>Pseudomonadati</taxon>
        <taxon>Pseudomonadota</taxon>
        <taxon>Gammaproteobacteria</taxon>
        <taxon>Lysobacterales</taxon>
        <taxon>Lysobacteraceae</taxon>
        <taxon>Novilysobacter</taxon>
    </lineage>
</organism>
<keyword evidence="4" id="KW-0732">Signal</keyword>
<feature type="domain" description="Cytochrome c" evidence="5">
    <location>
        <begin position="45"/>
        <end position="145"/>
    </location>
</feature>
<dbReference type="SUPFAM" id="SSF46626">
    <property type="entry name" value="Cytochrome c"/>
    <property type="match status" value="1"/>
</dbReference>
<proteinExistence type="predicted"/>
<evidence type="ECO:0000256" key="3">
    <source>
        <dbReference type="ARBA" id="ARBA00023004"/>
    </source>
</evidence>
<keyword evidence="1" id="KW-0349">Heme</keyword>
<dbReference type="Proteomes" id="UP001355056">
    <property type="component" value="Unassembled WGS sequence"/>
</dbReference>
<keyword evidence="2" id="KW-0479">Metal-binding</keyword>
<dbReference type="EMBL" id="JAXGFP010000001">
    <property type="protein sequence ID" value="MEG3182412.1"/>
    <property type="molecule type" value="Genomic_DNA"/>
</dbReference>
<evidence type="ECO:0000256" key="2">
    <source>
        <dbReference type="ARBA" id="ARBA00022723"/>
    </source>
</evidence>
<feature type="chain" id="PRO_5046906329" evidence="4">
    <location>
        <begin position="23"/>
        <end position="182"/>
    </location>
</feature>
<dbReference type="InterPro" id="IPR009056">
    <property type="entry name" value="Cyt_c-like_dom"/>
</dbReference>
<dbReference type="RefSeq" id="WP_332613606.1">
    <property type="nucleotide sequence ID" value="NZ_JAXGFP010000001.1"/>
</dbReference>
<protein>
    <submittedName>
        <fullName evidence="6">Cytochrome C</fullName>
    </submittedName>
</protein>
<dbReference type="Gene3D" id="1.10.760.10">
    <property type="entry name" value="Cytochrome c-like domain"/>
    <property type="match status" value="1"/>
</dbReference>
<name>A0ABU7YTM3_9GAMM</name>
<reference evidence="6 7" key="1">
    <citation type="journal article" date="2016" name="Int. J. Syst. Evol. Microbiol.">
        <title>Lysobacter erysipheiresistens sp. nov., an antagonist of powdery mildew, isolated from tobacco-cultivated soil.</title>
        <authorList>
            <person name="Xie B."/>
            <person name="Li T."/>
            <person name="Lin X."/>
            <person name="Wang C.J."/>
            <person name="Chen Y.J."/>
            <person name="Liu W.J."/>
            <person name="Zhao Z.W."/>
        </authorList>
    </citation>
    <scope>NUCLEOTIDE SEQUENCE [LARGE SCALE GENOMIC DNA]</scope>
    <source>
        <strain evidence="6 7">RS-LYSO-3</strain>
    </source>
</reference>
<dbReference type="Pfam" id="PF00034">
    <property type="entry name" value="Cytochrom_C"/>
    <property type="match status" value="1"/>
</dbReference>
<keyword evidence="7" id="KW-1185">Reference proteome</keyword>
<evidence type="ECO:0000256" key="1">
    <source>
        <dbReference type="ARBA" id="ARBA00022617"/>
    </source>
</evidence>
<evidence type="ECO:0000256" key="4">
    <source>
        <dbReference type="SAM" id="SignalP"/>
    </source>
</evidence>
<keyword evidence="3" id="KW-0408">Iron</keyword>